<reference evidence="2" key="1">
    <citation type="submission" date="2016-12" db="EMBL/GenBank/DDBJ databases">
        <title>Discovery of methanogenic haloarchaea.</title>
        <authorList>
            <person name="Sorokin D.Y."/>
            <person name="Makarova K.S."/>
            <person name="Abbas B."/>
            <person name="Ferrer M."/>
            <person name="Golyshin P.N."/>
        </authorList>
    </citation>
    <scope>NUCLEOTIDE SEQUENCE [LARGE SCALE GENOMIC DNA]</scope>
    <source>
        <strain evidence="2">HMET1</strain>
    </source>
</reference>
<evidence type="ECO:0000313" key="2">
    <source>
        <dbReference type="EMBL" id="OKY77623.1"/>
    </source>
</evidence>
<dbReference type="Proteomes" id="UP000185744">
    <property type="component" value="Unassembled WGS sequence"/>
</dbReference>
<comment type="caution">
    <text evidence="2">The sequence shown here is derived from an EMBL/GenBank/DDBJ whole genome shotgun (WGS) entry which is preliminary data.</text>
</comment>
<dbReference type="PANTHER" id="PTHR35610">
    <property type="entry name" value="3-ISOPROPYLMALATE DEHYDRATASE-RELATED"/>
    <property type="match status" value="1"/>
</dbReference>
<sequence length="244" mass="26791">MSKVDIILEKEITGKKPIIIEGFPGIGLIGNIVTQHIVSTGNFEEIGSIHSNELPPVAVVYKGEINHPIRIYQKENFVILVSDIPISPSFSNDLADEITRWAKEINTRKLISVAGISTMAQDSHRVFGAAINKEVLKEIEDVAEVFSAGNITGISGSILTQSLIREIPAISLLGETMGNTPDPRAAASVIKVLNDVYSLNIDTDKLLDQAEKIEQEMERLAQRMQDIGEEKDEAKKTAPPSMYR</sequence>
<dbReference type="NCBIfam" id="TIGR00161">
    <property type="entry name" value="proteasome assembly chaperone family protein"/>
    <property type="match status" value="1"/>
</dbReference>
<dbReference type="InterPro" id="IPR004425">
    <property type="entry name" value="MJ0106-like"/>
</dbReference>
<dbReference type="AlphaFoldDB" id="A0A1Q6DTE2"/>
<dbReference type="PANTHER" id="PTHR35610:SF8">
    <property type="entry name" value="3-ISOPROPYLMALATE DEHYDRATASE"/>
    <property type="match status" value="1"/>
</dbReference>
<feature type="region of interest" description="Disordered" evidence="1">
    <location>
        <begin position="223"/>
        <end position="244"/>
    </location>
</feature>
<dbReference type="STRING" id="1903181.BTN85_0091"/>
<evidence type="ECO:0000313" key="3">
    <source>
        <dbReference type="Proteomes" id="UP000185744"/>
    </source>
</evidence>
<keyword evidence="3" id="KW-1185">Reference proteome</keyword>
<dbReference type="Pfam" id="PF09754">
    <property type="entry name" value="PAC2"/>
    <property type="match status" value="1"/>
</dbReference>
<accession>A0A1Q6DTE2</accession>
<dbReference type="InterPro" id="IPR038389">
    <property type="entry name" value="PSMG2_sf"/>
</dbReference>
<feature type="compositionally biased region" description="Basic and acidic residues" evidence="1">
    <location>
        <begin position="223"/>
        <end position="236"/>
    </location>
</feature>
<organism evidence="2 3">
    <name type="scientific">Methanohalarchaeum thermophilum</name>
    <dbReference type="NCBI Taxonomy" id="1903181"/>
    <lineage>
        <taxon>Archaea</taxon>
        <taxon>Methanobacteriati</taxon>
        <taxon>Methanobacteriota</taxon>
        <taxon>Methanonatronarchaeia</taxon>
        <taxon>Methanonatronarchaeales</taxon>
        <taxon>Methanonatronarchaeaceae</taxon>
        <taxon>Candidatus Methanohalarchaeum</taxon>
    </lineage>
</organism>
<dbReference type="Gene3D" id="3.40.50.10900">
    <property type="entry name" value="PAC-like subunit"/>
    <property type="match status" value="1"/>
</dbReference>
<name>A0A1Q6DTE2_METT1</name>
<proteinExistence type="predicted"/>
<dbReference type="FunCoup" id="A0A1Q6DTE2">
    <property type="interactions" value="3"/>
</dbReference>
<dbReference type="EMBL" id="MSDW01000001">
    <property type="protein sequence ID" value="OKY77623.1"/>
    <property type="molecule type" value="Genomic_DNA"/>
</dbReference>
<dbReference type="InParanoid" id="A0A1Q6DTE2"/>
<dbReference type="SUPFAM" id="SSF159659">
    <property type="entry name" value="Cgl1923-like"/>
    <property type="match status" value="1"/>
</dbReference>
<dbReference type="InterPro" id="IPR019151">
    <property type="entry name" value="Proteasome_assmbl_chaperone_2"/>
</dbReference>
<gene>
    <name evidence="2" type="ORF">BTN85_0091</name>
</gene>
<protein>
    <submittedName>
        <fullName evidence="2">Archaeal enzyme of ATP-grasp superfamily</fullName>
    </submittedName>
</protein>
<evidence type="ECO:0000256" key="1">
    <source>
        <dbReference type="SAM" id="MobiDB-lite"/>
    </source>
</evidence>